<reference evidence="2" key="2">
    <citation type="submission" date="2023-04" db="EMBL/GenBank/DDBJ databases">
        <authorList>
            <person name="Bruccoleri R.E."/>
            <person name="Oakeley E.J."/>
            <person name="Faust A.-M."/>
            <person name="Dessus-Babus S."/>
            <person name="Altorfer M."/>
            <person name="Burckhardt D."/>
            <person name="Oertli M."/>
            <person name="Naumann U."/>
            <person name="Petersen F."/>
            <person name="Wong J."/>
        </authorList>
    </citation>
    <scope>NUCLEOTIDE SEQUENCE</scope>
    <source>
        <strain evidence="2">GSM-AAB239-AS_SAM_17_03QT</strain>
        <tissue evidence="2">Leaf</tissue>
    </source>
</reference>
<dbReference type="EMBL" id="JANAVB010022598">
    <property type="protein sequence ID" value="KAJ6823683.1"/>
    <property type="molecule type" value="Genomic_DNA"/>
</dbReference>
<feature type="region of interest" description="Disordered" evidence="1">
    <location>
        <begin position="80"/>
        <end position="190"/>
    </location>
</feature>
<feature type="compositionally biased region" description="Basic and acidic residues" evidence="1">
    <location>
        <begin position="172"/>
        <end position="190"/>
    </location>
</feature>
<accession>A0AAX6G5H1</accession>
<evidence type="ECO:0000256" key="1">
    <source>
        <dbReference type="SAM" id="MobiDB-lite"/>
    </source>
</evidence>
<protein>
    <submittedName>
        <fullName evidence="2">Protein PYRICULARIA ORYZAE RESISTANCE 21-like</fullName>
    </submittedName>
</protein>
<dbReference type="PRINTS" id="PR01217">
    <property type="entry name" value="PRICHEXTENSN"/>
</dbReference>
<sequence length="323" mass="34589">MSGKTSTIILKVNLQCRQCYKKIRKTLCKLQDLEGGKIQVHSVVYDEKKDSITISGPFDPKKLLKKISYCKVIKDIQVVENKPEPKPEPKPTPPAPEPEPTHPAPEPAAPPPVEPEPAPPAPEPTPPAAPEPPAPEPEPPAPEPEPTVPKPDPPATPAPAPAPAPTPDPEPEPPKKVEPEPPKPEPEAKQLNHVYSYPPPVWAAGPVAPTPVCCCKPWYEAYYGGGSKCGSCGLAYGTVSHGPPTPVFYGAACYNGQPTPVVYGESYYYGGKSYYDGPPTPTTYGSPCYDGPPKRVVYGGSSYYDGPNNGQVVCEEEPSCRIM</sequence>
<feature type="compositionally biased region" description="Pro residues" evidence="1">
    <location>
        <begin position="90"/>
        <end position="168"/>
    </location>
</feature>
<proteinExistence type="predicted"/>
<dbReference type="AlphaFoldDB" id="A0AAX6G5H1"/>
<gene>
    <name evidence="2" type="ORF">M6B38_127490</name>
</gene>
<dbReference type="Proteomes" id="UP001140949">
    <property type="component" value="Unassembled WGS sequence"/>
</dbReference>
<dbReference type="Gene3D" id="3.30.70.100">
    <property type="match status" value="1"/>
</dbReference>
<name>A0AAX6G5H1_IRIPA</name>
<dbReference type="PANTHER" id="PTHR47488">
    <property type="entry name" value="HEAVY METAL TRANSPORT/DETOXIFICATION SUPERFAMILY PROTEIN"/>
    <property type="match status" value="1"/>
</dbReference>
<evidence type="ECO:0000313" key="2">
    <source>
        <dbReference type="EMBL" id="KAJ6823683.1"/>
    </source>
</evidence>
<dbReference type="InterPro" id="IPR036163">
    <property type="entry name" value="HMA_dom_sf"/>
</dbReference>
<dbReference type="GO" id="GO:1900150">
    <property type="term" value="P:regulation of defense response to fungus"/>
    <property type="evidence" value="ECO:0007669"/>
    <property type="project" value="InterPro"/>
</dbReference>
<organism evidence="2 3">
    <name type="scientific">Iris pallida</name>
    <name type="common">Sweet iris</name>
    <dbReference type="NCBI Taxonomy" id="29817"/>
    <lineage>
        <taxon>Eukaryota</taxon>
        <taxon>Viridiplantae</taxon>
        <taxon>Streptophyta</taxon>
        <taxon>Embryophyta</taxon>
        <taxon>Tracheophyta</taxon>
        <taxon>Spermatophyta</taxon>
        <taxon>Magnoliopsida</taxon>
        <taxon>Liliopsida</taxon>
        <taxon>Asparagales</taxon>
        <taxon>Iridaceae</taxon>
        <taxon>Iridoideae</taxon>
        <taxon>Irideae</taxon>
        <taxon>Iris</taxon>
    </lineage>
</organism>
<dbReference type="InterPro" id="IPR044169">
    <property type="entry name" value="PI21"/>
</dbReference>
<reference evidence="2" key="1">
    <citation type="journal article" date="2023" name="GigaByte">
        <title>Genome assembly of the bearded iris, Iris pallida Lam.</title>
        <authorList>
            <person name="Bruccoleri R.E."/>
            <person name="Oakeley E.J."/>
            <person name="Faust A.M.E."/>
            <person name="Altorfer M."/>
            <person name="Dessus-Babus S."/>
            <person name="Burckhardt D."/>
            <person name="Oertli M."/>
            <person name="Naumann U."/>
            <person name="Petersen F."/>
            <person name="Wong J."/>
        </authorList>
    </citation>
    <scope>NUCLEOTIDE SEQUENCE</scope>
    <source>
        <strain evidence="2">GSM-AAB239-AS_SAM_17_03QT</strain>
    </source>
</reference>
<evidence type="ECO:0000313" key="3">
    <source>
        <dbReference type="Proteomes" id="UP001140949"/>
    </source>
</evidence>
<dbReference type="SUPFAM" id="SSF55008">
    <property type="entry name" value="HMA, heavy metal-associated domain"/>
    <property type="match status" value="1"/>
</dbReference>
<dbReference type="GO" id="GO:0046872">
    <property type="term" value="F:metal ion binding"/>
    <property type="evidence" value="ECO:0007669"/>
    <property type="project" value="InterPro"/>
</dbReference>
<dbReference type="PANTHER" id="PTHR47488:SF7">
    <property type="entry name" value="HEAVY METAL TRANSPORT_DETOXIFICATION SUPERFAMILY PROTEIN"/>
    <property type="match status" value="1"/>
</dbReference>
<keyword evidence="3" id="KW-1185">Reference proteome</keyword>
<comment type="caution">
    <text evidence="2">The sequence shown here is derived from an EMBL/GenBank/DDBJ whole genome shotgun (WGS) entry which is preliminary data.</text>
</comment>